<evidence type="ECO:0000256" key="2">
    <source>
        <dbReference type="ARBA" id="ARBA00022729"/>
    </source>
</evidence>
<dbReference type="EMBL" id="CAJZBQ010000012">
    <property type="protein sequence ID" value="CAG9314782.1"/>
    <property type="molecule type" value="Genomic_DNA"/>
</dbReference>
<keyword evidence="2 3" id="KW-0732">Signal</keyword>
<dbReference type="SUPFAM" id="SSF51445">
    <property type="entry name" value="(Trans)glycosidases"/>
    <property type="match status" value="1"/>
</dbReference>
<dbReference type="InterPro" id="IPR017853">
    <property type="entry name" value="GH"/>
</dbReference>
<dbReference type="Gene3D" id="3.20.20.80">
    <property type="entry name" value="Glycosidases"/>
    <property type="match status" value="1"/>
</dbReference>
<dbReference type="InterPro" id="IPR051595">
    <property type="entry name" value="GH25_Enzymes"/>
</dbReference>
<dbReference type="PROSITE" id="PS51904">
    <property type="entry name" value="GLYCOSYL_HYDROL_F25_2"/>
    <property type="match status" value="1"/>
</dbReference>
<dbReference type="GO" id="GO:0016998">
    <property type="term" value="P:cell wall macromolecule catabolic process"/>
    <property type="evidence" value="ECO:0007669"/>
    <property type="project" value="InterPro"/>
</dbReference>
<comment type="caution">
    <text evidence="4">The sequence shown here is derived from an EMBL/GenBank/DDBJ whole genome shotgun (WGS) entry which is preliminary data.</text>
</comment>
<feature type="signal peptide" evidence="3">
    <location>
        <begin position="1"/>
        <end position="22"/>
    </location>
</feature>
<dbReference type="Proteomes" id="UP001162131">
    <property type="component" value="Unassembled WGS sequence"/>
</dbReference>
<dbReference type="GO" id="GO:0003796">
    <property type="term" value="F:lysozyme activity"/>
    <property type="evidence" value="ECO:0007669"/>
    <property type="project" value="InterPro"/>
</dbReference>
<feature type="chain" id="PRO_5043784557" description="Glycoside hydrolase family 25 protein" evidence="3">
    <location>
        <begin position="23"/>
        <end position="209"/>
    </location>
</feature>
<evidence type="ECO:0000256" key="3">
    <source>
        <dbReference type="SAM" id="SignalP"/>
    </source>
</evidence>
<dbReference type="AlphaFoldDB" id="A0AAU9INJ0"/>
<accession>A0AAU9INJ0</accession>
<name>A0AAU9INJ0_9CILI</name>
<comment type="similarity">
    <text evidence="1">Belongs to the glycosyl hydrolase 25 family.</text>
</comment>
<sequence>MKFQSFFMLFLSAAIAASTTLGTDSSNLVSSSAWKCLAGLGRTYAILRGYQSSGLLDPNAIQNIKNAISGGQKQVDVVLYPCFPCGNAQGQATVLVDSLRGQKYANIWIAVQGSQWSSTVGNNQLFFEDMADAILTLGKKFGIYTSANDWGNIMGDYSYYSGSPLWYYHYNNVQSFSDFQPFSGWTAPTLKQYNASSTLCGTNVGLDWS</sequence>
<gene>
    <name evidence="4" type="ORF">BSTOLATCC_MIC11777</name>
</gene>
<dbReference type="PANTHER" id="PTHR23208:SF36">
    <property type="entry name" value="LYSOZYME-RELATED"/>
    <property type="match status" value="1"/>
</dbReference>
<dbReference type="InterPro" id="IPR002053">
    <property type="entry name" value="Glyco_hydro_25"/>
</dbReference>
<protein>
    <recommendedName>
        <fullName evidence="6">Glycoside hydrolase family 25 protein</fullName>
    </recommendedName>
</protein>
<dbReference type="GO" id="GO:0009253">
    <property type="term" value="P:peptidoglycan catabolic process"/>
    <property type="evidence" value="ECO:0007669"/>
    <property type="project" value="InterPro"/>
</dbReference>
<reference evidence="4" key="1">
    <citation type="submission" date="2021-09" db="EMBL/GenBank/DDBJ databases">
        <authorList>
            <consortium name="AG Swart"/>
            <person name="Singh M."/>
            <person name="Singh A."/>
            <person name="Seah K."/>
            <person name="Emmerich C."/>
        </authorList>
    </citation>
    <scope>NUCLEOTIDE SEQUENCE</scope>
    <source>
        <strain evidence="4">ATCC30299</strain>
    </source>
</reference>
<evidence type="ECO:0008006" key="6">
    <source>
        <dbReference type="Google" id="ProtNLM"/>
    </source>
</evidence>
<organism evidence="4 5">
    <name type="scientific">Blepharisma stoltei</name>
    <dbReference type="NCBI Taxonomy" id="1481888"/>
    <lineage>
        <taxon>Eukaryota</taxon>
        <taxon>Sar</taxon>
        <taxon>Alveolata</taxon>
        <taxon>Ciliophora</taxon>
        <taxon>Postciliodesmatophora</taxon>
        <taxon>Heterotrichea</taxon>
        <taxon>Heterotrichida</taxon>
        <taxon>Blepharismidae</taxon>
        <taxon>Blepharisma</taxon>
    </lineage>
</organism>
<evidence type="ECO:0000256" key="1">
    <source>
        <dbReference type="ARBA" id="ARBA00010646"/>
    </source>
</evidence>
<evidence type="ECO:0000313" key="4">
    <source>
        <dbReference type="EMBL" id="CAG9314782.1"/>
    </source>
</evidence>
<dbReference type="PANTHER" id="PTHR23208">
    <property type="entry name" value="LYSOZYME PROTEIN"/>
    <property type="match status" value="1"/>
</dbReference>
<evidence type="ECO:0000313" key="5">
    <source>
        <dbReference type="Proteomes" id="UP001162131"/>
    </source>
</evidence>
<keyword evidence="5" id="KW-1185">Reference proteome</keyword>
<dbReference type="GO" id="GO:0007165">
    <property type="term" value="P:signal transduction"/>
    <property type="evidence" value="ECO:0007669"/>
    <property type="project" value="TreeGrafter"/>
</dbReference>
<proteinExistence type="inferred from homology"/>